<evidence type="ECO:0000313" key="2">
    <source>
        <dbReference type="EMBL" id="PSS35508.1"/>
    </source>
</evidence>
<keyword evidence="3" id="KW-1185">Reference proteome</keyword>
<sequence length="368" mass="38984">MPSALSSRASVSSSLGSSFHHISQPPSDESSGTESYCSLSEDTSSDDEVVYSVSDLSASIISAPHADTEGSQHQRWIDTLSDDDFIVLSRAESPPAASRSTLSGTSSLSMSFIDTQDGLSEGFSNFNLDSSDADSVKPASQASSSVKKRKKRARVLRAKGGGTPVGATPIPAQTPASVTGPKKKAKKAAPAVATTKAKSKKRSKPKSAPTAVPSTGGEDGLGERPIVDDVSEAGDSRVYEDAVQYVSTFLSSPSEKAKGSGNLTLLQALIIEFGLLPTSSSTTSSSFYNLPSLPRSLKAAKALLKSRVFLNVRDYLDVRHKGLEALRNVMHPSRKALVKDLTREKGRRRVPRDLIKKSGLGVLLVTCW</sequence>
<accession>A0A2R6RZQ7</accession>
<evidence type="ECO:0000313" key="3">
    <source>
        <dbReference type="Proteomes" id="UP000186601"/>
    </source>
</evidence>
<feature type="compositionally biased region" description="Low complexity" evidence="1">
    <location>
        <begin position="1"/>
        <end position="18"/>
    </location>
</feature>
<feature type="region of interest" description="Disordered" evidence="1">
    <location>
        <begin position="123"/>
        <end position="226"/>
    </location>
</feature>
<dbReference type="OrthoDB" id="2596481at2759"/>
<reference evidence="2 3" key="1">
    <citation type="submission" date="2018-02" db="EMBL/GenBank/DDBJ databases">
        <title>Genome sequence of the basidiomycete white-rot fungus Phlebia centrifuga.</title>
        <authorList>
            <person name="Granchi Z."/>
            <person name="Peng M."/>
            <person name="de Vries R.P."/>
            <person name="Hilden K."/>
            <person name="Makela M.R."/>
            <person name="Grigoriev I."/>
            <person name="Riley R."/>
        </authorList>
    </citation>
    <scope>NUCLEOTIDE SEQUENCE [LARGE SCALE GENOMIC DNA]</scope>
    <source>
        <strain evidence="2 3">FBCC195</strain>
    </source>
</reference>
<dbReference type="Proteomes" id="UP000186601">
    <property type="component" value="Unassembled WGS sequence"/>
</dbReference>
<proteinExistence type="predicted"/>
<protein>
    <submittedName>
        <fullName evidence="2">Uncharacterized protein</fullName>
    </submittedName>
</protein>
<comment type="caution">
    <text evidence="2">The sequence shown here is derived from an EMBL/GenBank/DDBJ whole genome shotgun (WGS) entry which is preliminary data.</text>
</comment>
<feature type="compositionally biased region" description="Basic residues" evidence="1">
    <location>
        <begin position="146"/>
        <end position="157"/>
    </location>
</feature>
<organism evidence="2 3">
    <name type="scientific">Hermanssonia centrifuga</name>
    <dbReference type="NCBI Taxonomy" id="98765"/>
    <lineage>
        <taxon>Eukaryota</taxon>
        <taxon>Fungi</taxon>
        <taxon>Dikarya</taxon>
        <taxon>Basidiomycota</taxon>
        <taxon>Agaricomycotina</taxon>
        <taxon>Agaricomycetes</taxon>
        <taxon>Polyporales</taxon>
        <taxon>Meruliaceae</taxon>
        <taxon>Hermanssonia</taxon>
    </lineage>
</organism>
<feature type="compositionally biased region" description="Polar residues" evidence="1">
    <location>
        <begin position="20"/>
        <end position="37"/>
    </location>
</feature>
<feature type="region of interest" description="Disordered" evidence="1">
    <location>
        <begin position="1"/>
        <end position="44"/>
    </location>
</feature>
<evidence type="ECO:0000256" key="1">
    <source>
        <dbReference type="SAM" id="MobiDB-lite"/>
    </source>
</evidence>
<name>A0A2R6RZQ7_9APHY</name>
<dbReference type="EMBL" id="MLYV02000122">
    <property type="protein sequence ID" value="PSS35508.1"/>
    <property type="molecule type" value="Genomic_DNA"/>
</dbReference>
<gene>
    <name evidence="2" type="ORF">PHLCEN_2v1533</name>
</gene>
<dbReference type="AlphaFoldDB" id="A0A2R6RZQ7"/>